<protein>
    <submittedName>
        <fullName evidence="1">Uncharacterized protein</fullName>
    </submittedName>
</protein>
<evidence type="ECO:0000313" key="1">
    <source>
        <dbReference type="EMBL" id="CDN90557.1"/>
    </source>
</evidence>
<reference evidence="2" key="1">
    <citation type="submission" date="2014-11" db="EMBL/GenBank/DDBJ databases">
        <title>Draft genome sequence of Hydrogenophaga intermedia S1.</title>
        <authorList>
            <person name="Gan H.M."/>
            <person name="Chew T.H."/>
            <person name="Stolz A."/>
        </authorList>
    </citation>
    <scope>NUCLEOTIDE SEQUENCE [LARGE SCALE GENOMIC DNA]</scope>
    <source>
        <strain evidence="2">S1</strain>
    </source>
</reference>
<name>A0A1L1PUJ5_HYDIT</name>
<sequence>MLSNRLGFACSDEARRFHGKFFWHKSLSMDGETIECLKTPMMESLVFFLEG</sequence>
<dbReference type="Proteomes" id="UP000028878">
    <property type="component" value="Unassembled WGS sequence"/>
</dbReference>
<accession>A0A1L1PUJ5</accession>
<evidence type="ECO:0000313" key="2">
    <source>
        <dbReference type="Proteomes" id="UP000028878"/>
    </source>
</evidence>
<dbReference type="EMBL" id="CCAE010000094">
    <property type="protein sequence ID" value="CDN90557.1"/>
    <property type="molecule type" value="Genomic_DNA"/>
</dbReference>
<gene>
    <name evidence="1" type="ORF">BN948_05002</name>
</gene>
<dbReference type="AlphaFoldDB" id="A0A1L1PUJ5"/>
<keyword evidence="2" id="KW-1185">Reference proteome</keyword>
<organism evidence="1 2">
    <name type="scientific">Hydrogenophaga intermedia</name>
    <dbReference type="NCBI Taxonomy" id="65786"/>
    <lineage>
        <taxon>Bacteria</taxon>
        <taxon>Pseudomonadati</taxon>
        <taxon>Pseudomonadota</taxon>
        <taxon>Betaproteobacteria</taxon>
        <taxon>Burkholderiales</taxon>
        <taxon>Comamonadaceae</taxon>
        <taxon>Hydrogenophaga</taxon>
    </lineage>
</organism>
<proteinExistence type="predicted"/>